<proteinExistence type="predicted"/>
<dbReference type="Pfam" id="PF13228">
    <property type="entry name" value="DUF4037"/>
    <property type="match status" value="1"/>
</dbReference>
<evidence type="ECO:0000313" key="6">
    <source>
        <dbReference type="Proteomes" id="UP000216451"/>
    </source>
</evidence>
<comment type="caution">
    <text evidence="5">The sequence shown here is derived from an EMBL/GenBank/DDBJ whole genome shotgun (WGS) entry which is preliminary data.</text>
</comment>
<dbReference type="PANTHER" id="PTHR45641">
    <property type="entry name" value="TETRATRICOPEPTIDE REPEAT PROTEIN (AFU_ORTHOLOGUE AFUA_6G03870)"/>
    <property type="match status" value="1"/>
</dbReference>
<dbReference type="SUPFAM" id="SSF48452">
    <property type="entry name" value="TPR-like"/>
    <property type="match status" value="1"/>
</dbReference>
<keyword evidence="1" id="KW-0677">Repeat</keyword>
<organism evidence="5 6">
    <name type="scientific">Bifidobacterium aquikefiri</name>
    <dbReference type="NCBI Taxonomy" id="1653207"/>
    <lineage>
        <taxon>Bacteria</taxon>
        <taxon>Bacillati</taxon>
        <taxon>Actinomycetota</taxon>
        <taxon>Actinomycetes</taxon>
        <taxon>Bifidobacteriales</taxon>
        <taxon>Bifidobacteriaceae</taxon>
        <taxon>Bifidobacterium</taxon>
    </lineage>
</organism>
<dbReference type="InterPro" id="IPR025117">
    <property type="entry name" value="DUF4037"/>
</dbReference>
<dbReference type="RefSeq" id="WP_094693847.1">
    <property type="nucleotide sequence ID" value="NZ_JBDNSG010000007.1"/>
</dbReference>
<dbReference type="GeneID" id="98296012"/>
<dbReference type="InterPro" id="IPR011990">
    <property type="entry name" value="TPR-like_helical_dom_sf"/>
</dbReference>
<evidence type="ECO:0000259" key="4">
    <source>
        <dbReference type="Pfam" id="PF13228"/>
    </source>
</evidence>
<evidence type="ECO:0000256" key="1">
    <source>
        <dbReference type="ARBA" id="ARBA00022737"/>
    </source>
</evidence>
<reference evidence="5 6" key="1">
    <citation type="journal article" date="2017" name="BMC Genomics">
        <title>Comparative genomic and phylogenomic analyses of the Bifidobacteriaceae family.</title>
        <authorList>
            <person name="Lugli G.A."/>
            <person name="Milani C."/>
            <person name="Turroni F."/>
            <person name="Duranti S."/>
            <person name="Mancabelli L."/>
            <person name="Mangifesta M."/>
            <person name="Ferrario C."/>
            <person name="Modesto M."/>
            <person name="Mattarelli P."/>
            <person name="Jiri K."/>
            <person name="van Sinderen D."/>
            <person name="Ventura M."/>
        </authorList>
    </citation>
    <scope>NUCLEOTIDE SEQUENCE [LARGE SCALE GENOMIC DNA]</scope>
    <source>
        <strain evidence="5 6">LMG 28769</strain>
    </source>
</reference>
<gene>
    <name evidence="5" type="ORF">BAQU_1344</name>
</gene>
<dbReference type="OrthoDB" id="3030at2"/>
<dbReference type="AlphaFoldDB" id="A0A261G766"/>
<evidence type="ECO:0000313" key="5">
    <source>
        <dbReference type="EMBL" id="OZG67271.1"/>
    </source>
</evidence>
<dbReference type="PANTHER" id="PTHR45641:SF19">
    <property type="entry name" value="NEPHROCYSTIN-3"/>
    <property type="match status" value="1"/>
</dbReference>
<feature type="repeat" description="TPR" evidence="3">
    <location>
        <begin position="245"/>
        <end position="278"/>
    </location>
</feature>
<evidence type="ECO:0000256" key="3">
    <source>
        <dbReference type="PROSITE-ProRule" id="PRU00339"/>
    </source>
</evidence>
<dbReference type="Pfam" id="PF13424">
    <property type="entry name" value="TPR_12"/>
    <property type="match status" value="1"/>
</dbReference>
<dbReference type="EMBL" id="MWXA01000005">
    <property type="protein sequence ID" value="OZG67271.1"/>
    <property type="molecule type" value="Genomic_DNA"/>
</dbReference>
<protein>
    <submittedName>
        <fullName evidence="5">Tetratricopeptide repeat protein</fullName>
    </submittedName>
</protein>
<dbReference type="InterPro" id="IPR019734">
    <property type="entry name" value="TPR_rpt"/>
</dbReference>
<keyword evidence="6" id="KW-1185">Reference proteome</keyword>
<sequence>MGETFNVNEFLEHLDKEFARKADSAEIASYLDASLAAARQSHDQGGELTVLNEMIGFNRSRALHDANASVIPTALKLAESLNIAGTPAGVATLINAATGYRAAGDLPHAESMYRKALAENTRLKQPNIRETAALHNNLSMLYSDMHEFSKAETELETALQLLTDMQSSESVSINRKNADSDLHIAKKGTREQKEMDSLNVDLASTHTNLALVLLAQDRVDDASTHSLKALSIYELGNLTDRAHYASALACQGQVFFRQGHYARSVEHYHHALDLIETRFGKTSYYYKTTKSNLIQAQAKLEHTPGGNAPQHRITGLELSRAYWEEFGKSLIHDRFADYESHIAVGLVGHGSQCFGFDDELSEDHDFAPGFCVWLTQKDYAQFGASLQNEYDRLPKSFMGFGPDTTSVRAHGMNKRYGIFSIGDFFESITGLPEAPGQDEFPLWLSLSEATLATATNGEVFADPLGAFSKTRQGFTFMPDDVRLSLISRRLGMMAQTGQYNVERMARRNDWPAVWLSVCEFVKACSSCIFLVNNPVSAGYVPYYKWNFAALRRLAARMGMVLRDVPAQLEQLIAASSKLSAHTTASQLSAGRAIEPLTSIIDSICREVVTELRRQGLTTSSETFLEWQRPFIEANITSRETCLRSL</sequence>
<accession>A0A261G766</accession>
<evidence type="ECO:0000256" key="2">
    <source>
        <dbReference type="ARBA" id="ARBA00022803"/>
    </source>
</evidence>
<feature type="domain" description="DUF4037" evidence="4">
    <location>
        <begin position="443"/>
        <end position="545"/>
    </location>
</feature>
<dbReference type="Proteomes" id="UP000216451">
    <property type="component" value="Unassembled WGS sequence"/>
</dbReference>
<dbReference type="SMART" id="SM00028">
    <property type="entry name" value="TPR"/>
    <property type="match status" value="4"/>
</dbReference>
<keyword evidence="2 3" id="KW-0802">TPR repeat</keyword>
<dbReference type="PROSITE" id="PS50005">
    <property type="entry name" value="TPR"/>
    <property type="match status" value="1"/>
</dbReference>
<dbReference type="Gene3D" id="1.25.40.10">
    <property type="entry name" value="Tetratricopeptide repeat domain"/>
    <property type="match status" value="2"/>
</dbReference>
<name>A0A261G766_9BIFI</name>